<proteinExistence type="predicted"/>
<dbReference type="EMBL" id="CP026377">
    <property type="protein sequence ID" value="AUX93144.1"/>
    <property type="molecule type" value="Genomic_DNA"/>
</dbReference>
<accession>A0A1X1DYU8</accession>
<gene>
    <name evidence="1" type="ORF">C2E15_08665</name>
</gene>
<dbReference type="OrthoDB" id="6562785at2"/>
<dbReference type="RefSeq" id="WP_104957008.1">
    <property type="nucleotide sequence ID" value="NZ_CP026377.1"/>
</dbReference>
<dbReference type="AlphaFoldDB" id="A0A1X1DYU8"/>
<reference evidence="1 2" key="1">
    <citation type="submission" date="2018-01" db="EMBL/GenBank/DDBJ databases">
        <title>Complete and assembled Genome of Pantoea gaviniae DSM22758T.</title>
        <authorList>
            <person name="Stevens M.J.A."/>
            <person name="Zurfluh K."/>
            <person name="Stephan R."/>
        </authorList>
    </citation>
    <scope>NUCLEOTIDE SEQUENCE [LARGE SCALE GENOMIC DNA]</scope>
    <source>
        <strain evidence="1 2">DSM 22758</strain>
    </source>
</reference>
<dbReference type="KEGG" id="pgz:C2E15_08665"/>
<dbReference type="Proteomes" id="UP000238365">
    <property type="component" value="Chromosome"/>
</dbReference>
<protein>
    <submittedName>
        <fullName evidence="1">Uncharacterized protein</fullName>
    </submittedName>
</protein>
<sequence length="67" mass="7555">MYFLSFCCPECGCEKFIFTRYCHFSQTRHGAACARCNAPLTIASCLSHRHTPPPERQSQAEASCSHK</sequence>
<keyword evidence="2" id="KW-1185">Reference proteome</keyword>
<evidence type="ECO:0000313" key="1">
    <source>
        <dbReference type="EMBL" id="AUX93144.1"/>
    </source>
</evidence>
<organism evidence="1 2">
    <name type="scientific">Mixta gaviniae</name>
    <dbReference type="NCBI Taxonomy" id="665914"/>
    <lineage>
        <taxon>Bacteria</taxon>
        <taxon>Pseudomonadati</taxon>
        <taxon>Pseudomonadota</taxon>
        <taxon>Gammaproteobacteria</taxon>
        <taxon>Enterobacterales</taxon>
        <taxon>Erwiniaceae</taxon>
        <taxon>Mixta</taxon>
    </lineage>
</organism>
<evidence type="ECO:0000313" key="2">
    <source>
        <dbReference type="Proteomes" id="UP000238365"/>
    </source>
</evidence>
<name>A0A1X1DYU8_9GAMM</name>